<dbReference type="Gene3D" id="1.10.10.10">
    <property type="entry name" value="Winged helix-like DNA-binding domain superfamily/Winged helix DNA-binding domain"/>
    <property type="match status" value="1"/>
</dbReference>
<dbReference type="OrthoDB" id="214086at2"/>
<keyword evidence="2" id="KW-0238">DNA-binding</keyword>
<evidence type="ECO:0000256" key="3">
    <source>
        <dbReference type="ARBA" id="ARBA00023163"/>
    </source>
</evidence>
<dbReference type="RefSeq" id="WP_139601113.1">
    <property type="nucleotide sequence ID" value="NZ_VDCQ01000005.1"/>
</dbReference>
<feature type="domain" description="HTH gntR-type" evidence="4">
    <location>
        <begin position="9"/>
        <end position="77"/>
    </location>
</feature>
<comment type="caution">
    <text evidence="5">The sequence shown here is derived from an EMBL/GenBank/DDBJ whole genome shotgun (WGS) entry which is preliminary data.</text>
</comment>
<sequence>MAFDQVKPLKGYELVMEQLKGRILSGEFAPGTKLASVVDLAASFGVGRSTIREALSALKAMGLVEIRQGGGTTVCLELPKEPGSADGAALFANAQSIRELLEVRKILETGCASLAARNRTGADLRSIEEELLQMETYLHDEAKGEEADVRFHLKLAGATHNSLLISMMESMSERLHDSMRESRKLWFYGERAEANRLLREHSDIFEAIREKDETRAFGAMMSHLGKVEGVLHKAIAEAENGER</sequence>
<keyword evidence="1" id="KW-0805">Transcription regulation</keyword>
<dbReference type="PROSITE" id="PS50949">
    <property type="entry name" value="HTH_GNTR"/>
    <property type="match status" value="1"/>
</dbReference>
<dbReference type="Pfam" id="PF07729">
    <property type="entry name" value="FCD"/>
    <property type="match status" value="1"/>
</dbReference>
<evidence type="ECO:0000256" key="2">
    <source>
        <dbReference type="ARBA" id="ARBA00023125"/>
    </source>
</evidence>
<dbReference type="SMART" id="SM00345">
    <property type="entry name" value="HTH_GNTR"/>
    <property type="match status" value="1"/>
</dbReference>
<evidence type="ECO:0000313" key="5">
    <source>
        <dbReference type="EMBL" id="TNJ67400.1"/>
    </source>
</evidence>
<dbReference type="GO" id="GO:0003700">
    <property type="term" value="F:DNA-binding transcription factor activity"/>
    <property type="evidence" value="ECO:0007669"/>
    <property type="project" value="InterPro"/>
</dbReference>
<dbReference type="PANTHER" id="PTHR43537:SF5">
    <property type="entry name" value="UXU OPERON TRANSCRIPTIONAL REGULATOR"/>
    <property type="match status" value="1"/>
</dbReference>
<evidence type="ECO:0000256" key="1">
    <source>
        <dbReference type="ARBA" id="ARBA00023015"/>
    </source>
</evidence>
<dbReference type="SUPFAM" id="SSF48008">
    <property type="entry name" value="GntR ligand-binding domain-like"/>
    <property type="match status" value="1"/>
</dbReference>
<dbReference type="GO" id="GO:0003677">
    <property type="term" value="F:DNA binding"/>
    <property type="evidence" value="ECO:0007669"/>
    <property type="project" value="UniProtKB-KW"/>
</dbReference>
<gene>
    <name evidence="5" type="ORF">FE784_05445</name>
</gene>
<dbReference type="AlphaFoldDB" id="A0A5C4TFX1"/>
<protein>
    <submittedName>
        <fullName evidence="5">FadR family transcriptional regulator</fullName>
    </submittedName>
</protein>
<dbReference type="InterPro" id="IPR011711">
    <property type="entry name" value="GntR_C"/>
</dbReference>
<keyword evidence="6" id="KW-1185">Reference proteome</keyword>
<evidence type="ECO:0000313" key="6">
    <source>
        <dbReference type="Proteomes" id="UP000307943"/>
    </source>
</evidence>
<name>A0A5C4TFX1_9BACL</name>
<dbReference type="InterPro" id="IPR008920">
    <property type="entry name" value="TF_FadR/GntR_C"/>
</dbReference>
<organism evidence="5 6">
    <name type="scientific">Paenibacillus hemerocallicola</name>
    <dbReference type="NCBI Taxonomy" id="1172614"/>
    <lineage>
        <taxon>Bacteria</taxon>
        <taxon>Bacillati</taxon>
        <taxon>Bacillota</taxon>
        <taxon>Bacilli</taxon>
        <taxon>Bacillales</taxon>
        <taxon>Paenibacillaceae</taxon>
        <taxon>Paenibacillus</taxon>
    </lineage>
</organism>
<evidence type="ECO:0000259" key="4">
    <source>
        <dbReference type="PROSITE" id="PS50949"/>
    </source>
</evidence>
<dbReference type="InterPro" id="IPR000524">
    <property type="entry name" value="Tscrpt_reg_HTH_GntR"/>
</dbReference>
<dbReference type="SMART" id="SM00895">
    <property type="entry name" value="FCD"/>
    <property type="match status" value="1"/>
</dbReference>
<dbReference type="PANTHER" id="PTHR43537">
    <property type="entry name" value="TRANSCRIPTIONAL REGULATOR, GNTR FAMILY"/>
    <property type="match status" value="1"/>
</dbReference>
<dbReference type="Proteomes" id="UP000307943">
    <property type="component" value="Unassembled WGS sequence"/>
</dbReference>
<reference evidence="5 6" key="1">
    <citation type="submission" date="2019-05" db="EMBL/GenBank/DDBJ databases">
        <title>We sequenced the genome of Paenibacillus hemerocallicola KCTC 33185 for further insight into its adaptation and study the phylogeny of Paenibacillus.</title>
        <authorList>
            <person name="Narsing Rao M.P."/>
        </authorList>
    </citation>
    <scope>NUCLEOTIDE SEQUENCE [LARGE SCALE GENOMIC DNA]</scope>
    <source>
        <strain evidence="5 6">KCTC 33185</strain>
    </source>
</reference>
<keyword evidence="3" id="KW-0804">Transcription</keyword>
<proteinExistence type="predicted"/>
<dbReference type="SUPFAM" id="SSF46785">
    <property type="entry name" value="Winged helix' DNA-binding domain"/>
    <property type="match status" value="1"/>
</dbReference>
<dbReference type="EMBL" id="VDCQ01000005">
    <property type="protein sequence ID" value="TNJ67400.1"/>
    <property type="molecule type" value="Genomic_DNA"/>
</dbReference>
<dbReference type="InterPro" id="IPR036388">
    <property type="entry name" value="WH-like_DNA-bd_sf"/>
</dbReference>
<dbReference type="Pfam" id="PF00392">
    <property type="entry name" value="GntR"/>
    <property type="match status" value="1"/>
</dbReference>
<dbReference type="InterPro" id="IPR036390">
    <property type="entry name" value="WH_DNA-bd_sf"/>
</dbReference>
<dbReference type="Gene3D" id="1.20.120.530">
    <property type="entry name" value="GntR ligand-binding domain-like"/>
    <property type="match status" value="1"/>
</dbReference>
<accession>A0A5C4TFX1</accession>
<dbReference type="PRINTS" id="PR00035">
    <property type="entry name" value="HTHGNTR"/>
</dbReference>
<dbReference type="CDD" id="cd07377">
    <property type="entry name" value="WHTH_GntR"/>
    <property type="match status" value="1"/>
</dbReference>